<reference evidence="1 2" key="1">
    <citation type="submission" date="2016-11" db="EMBL/GenBank/DDBJ databases">
        <authorList>
            <person name="Jaros S."/>
            <person name="Januszkiewicz K."/>
            <person name="Wedrychowicz H."/>
        </authorList>
    </citation>
    <scope>NUCLEOTIDE SEQUENCE [LARGE SCALE GENOMIC DNA]</scope>
    <source>
        <strain evidence="1 2">DSM 25660</strain>
    </source>
</reference>
<gene>
    <name evidence="1" type="ORF">SAMN05444377_1223</name>
</gene>
<evidence type="ECO:0000313" key="1">
    <source>
        <dbReference type="EMBL" id="SHF82586.1"/>
    </source>
</evidence>
<dbReference type="Pfam" id="PF00300">
    <property type="entry name" value="His_Phos_1"/>
    <property type="match status" value="1"/>
</dbReference>
<dbReference type="Gene3D" id="3.40.50.1240">
    <property type="entry name" value="Phosphoglycerate mutase-like"/>
    <property type="match status" value="1"/>
</dbReference>
<dbReference type="SUPFAM" id="SSF53254">
    <property type="entry name" value="Phosphoglycerate mutase-like"/>
    <property type="match status" value="1"/>
</dbReference>
<dbReference type="AlphaFoldDB" id="A0A1M5EU01"/>
<dbReference type="Proteomes" id="UP000184147">
    <property type="component" value="Unassembled WGS sequence"/>
</dbReference>
<dbReference type="InterPro" id="IPR029033">
    <property type="entry name" value="His_PPase_superfam"/>
</dbReference>
<protein>
    <submittedName>
        <fullName evidence="1">Phosphohistidine phosphatase</fullName>
    </submittedName>
</protein>
<dbReference type="CDD" id="cd07040">
    <property type="entry name" value="HP"/>
    <property type="match status" value="1"/>
</dbReference>
<dbReference type="PANTHER" id="PTHR47623">
    <property type="entry name" value="OS09G0287300 PROTEIN"/>
    <property type="match status" value="1"/>
</dbReference>
<keyword evidence="2" id="KW-1185">Reference proteome</keyword>
<dbReference type="PANTHER" id="PTHR47623:SF1">
    <property type="entry name" value="OS09G0287300 PROTEIN"/>
    <property type="match status" value="1"/>
</dbReference>
<dbReference type="SMART" id="SM00855">
    <property type="entry name" value="PGAM"/>
    <property type="match status" value="1"/>
</dbReference>
<dbReference type="OrthoDB" id="9810154at2"/>
<dbReference type="EMBL" id="FQVQ01000022">
    <property type="protein sequence ID" value="SHF82586.1"/>
    <property type="molecule type" value="Genomic_DNA"/>
</dbReference>
<accession>A0A1M5EU01</accession>
<dbReference type="RefSeq" id="WP_073365376.1">
    <property type="nucleotide sequence ID" value="NZ_FQVQ01000022.1"/>
</dbReference>
<evidence type="ECO:0000313" key="2">
    <source>
        <dbReference type="Proteomes" id="UP000184147"/>
    </source>
</evidence>
<name>A0A1M5EU01_9FLAO</name>
<organism evidence="1 2">
    <name type="scientific">Flavobacterium fontis</name>
    <dbReference type="NCBI Taxonomy" id="1124188"/>
    <lineage>
        <taxon>Bacteria</taxon>
        <taxon>Pseudomonadati</taxon>
        <taxon>Bacteroidota</taxon>
        <taxon>Flavobacteriia</taxon>
        <taxon>Flavobacteriales</taxon>
        <taxon>Flavobacteriaceae</taxon>
        <taxon>Flavobacterium</taxon>
    </lineage>
</organism>
<proteinExistence type="predicted"/>
<dbReference type="InterPro" id="IPR013078">
    <property type="entry name" value="His_Pase_superF_clade-1"/>
</dbReference>
<sequence length="161" mass="18452">MKFKLSLIRHAKSSWEFPLDDRLRPLNERGIANAEKMRIALIREQCIPQKVYTSPAVRARTTAKIIMENQEASFPILEIAEELYTFEANNLERFVKKMNPKFSSVFLFGHNNAITDFVNKFGDLFIPNVPTAGWVTIEFEAESWAAITKGKTIRFITPSAL</sequence>
<dbReference type="STRING" id="1124188.SAMN05444377_1223"/>